<feature type="region of interest" description="Disordered" evidence="11">
    <location>
        <begin position="1"/>
        <end position="22"/>
    </location>
</feature>
<comment type="function">
    <text evidence="9 10">Intramembrane glycolipid transporter that operates in the biosynthetic pathway of dolichol-linked oligosaccharides, the glycan precursors employed in protein asparagine (N)-glycosylation. The sequential addition of sugars to dolichol pyrophosphate produces dolichol-linked oligosaccharides containing fourteen sugars, including two GlcNAcs, nine mannoses and three glucoses. Once assembled, the oligosaccharide is transferred from the lipid to nascent proteins by oligosaccharyltransferases. The assembly of dolichol-linked oligosaccharides begins on the cytosolic side of the endoplasmic reticulum membrane and finishes in its lumen. RFT1 could mediate the translocation of the cytosolically oriented intermediate DolPP-GlcNAc2Man5, produced by ALG11, into the ER lumen where dolichol-linked oligosaccharides assembly continues. However, the intramembrane lipid transporter activity could not be confirmed in vitro.</text>
</comment>
<feature type="transmembrane region" description="Helical" evidence="10">
    <location>
        <begin position="213"/>
        <end position="237"/>
    </location>
</feature>
<comment type="pathway">
    <text evidence="2">Protein modification; protein glycosylation.</text>
</comment>
<dbReference type="Proteomes" id="UP000813444">
    <property type="component" value="Unassembled WGS sequence"/>
</dbReference>
<evidence type="ECO:0000313" key="13">
    <source>
        <dbReference type="Proteomes" id="UP000813444"/>
    </source>
</evidence>
<reference evidence="12" key="1">
    <citation type="journal article" date="2021" name="Nat. Commun.">
        <title>Genetic determinants of endophytism in the Arabidopsis root mycobiome.</title>
        <authorList>
            <person name="Mesny F."/>
            <person name="Miyauchi S."/>
            <person name="Thiergart T."/>
            <person name="Pickel B."/>
            <person name="Atanasova L."/>
            <person name="Karlsson M."/>
            <person name="Huettel B."/>
            <person name="Barry K.W."/>
            <person name="Haridas S."/>
            <person name="Chen C."/>
            <person name="Bauer D."/>
            <person name="Andreopoulos W."/>
            <person name="Pangilinan J."/>
            <person name="LaButti K."/>
            <person name="Riley R."/>
            <person name="Lipzen A."/>
            <person name="Clum A."/>
            <person name="Drula E."/>
            <person name="Henrissat B."/>
            <person name="Kohler A."/>
            <person name="Grigoriev I.V."/>
            <person name="Martin F.M."/>
            <person name="Hacquard S."/>
        </authorList>
    </citation>
    <scope>NUCLEOTIDE SEQUENCE</scope>
    <source>
        <strain evidence="12">MPI-CAGE-CH-0235</strain>
    </source>
</reference>
<gene>
    <name evidence="12" type="ORF">B0I35DRAFT_480513</name>
</gene>
<dbReference type="GO" id="GO:0006488">
    <property type="term" value="P:dolichol-linked oligosaccharide biosynthetic process"/>
    <property type="evidence" value="ECO:0007669"/>
    <property type="project" value="InterPro"/>
</dbReference>
<dbReference type="PANTHER" id="PTHR13117:SF5">
    <property type="entry name" value="PROTEIN RFT1 HOMOLOG"/>
    <property type="match status" value="1"/>
</dbReference>
<name>A0A8K0SLM7_9HYPO</name>
<accession>A0A8K0SLM7</accession>
<keyword evidence="10" id="KW-0813">Transport</keyword>
<feature type="transmembrane region" description="Helical" evidence="10">
    <location>
        <begin position="143"/>
        <end position="162"/>
    </location>
</feature>
<organism evidence="12 13">
    <name type="scientific">Stachybotrys elegans</name>
    <dbReference type="NCBI Taxonomy" id="80388"/>
    <lineage>
        <taxon>Eukaryota</taxon>
        <taxon>Fungi</taxon>
        <taxon>Dikarya</taxon>
        <taxon>Ascomycota</taxon>
        <taxon>Pezizomycotina</taxon>
        <taxon>Sordariomycetes</taxon>
        <taxon>Hypocreomycetidae</taxon>
        <taxon>Hypocreales</taxon>
        <taxon>Stachybotryaceae</taxon>
        <taxon>Stachybotrys</taxon>
    </lineage>
</organism>
<feature type="transmembrane region" description="Helical" evidence="10">
    <location>
        <begin position="525"/>
        <end position="545"/>
    </location>
</feature>
<dbReference type="GO" id="GO:0034203">
    <property type="term" value="P:glycolipid translocation"/>
    <property type="evidence" value="ECO:0007669"/>
    <property type="project" value="TreeGrafter"/>
</dbReference>
<sequence>MADPKPEAPSKGVNAAPASTPAAPSNMVRAASLLISLQLLSRLVTFAANQLLIRFLTAPLLGLATQLEVYYLSVLFFARESLRVAIQRHDRDAASAAAQQAVVNLGYLAVALGALVSLLLGAMYSATMSEETIRVTPHLVMSLYLYGAAAMVELLSEPCFVLMQTRLQFGTRAAAESIATFIRCIVVFGTAVWGSRAGVDVGVLPFALGQMSYGIALLLVYLASGYSLAASSGFSLLPRSLGKPSDNRFFFSYFDRPTISLAASMMAQGLLKHILTQGDTLLVSTFASAEIQGVYALANNYGGLIARLLFQPVEESSRGYFSRLLSEPAARKALPDPSSKSASKPSPAIVEAKTNLRILLRLYLLLSTVIVSIGPFAAPVLLSLVAGRRWAGSGAGEVLGFYCFYIPFLALNGVAEAFVASVASEADVHYQSVWMGGFSVAFATAAWLFLSVFPLGAKGLVLANIINMLCRIIWCGFFIKTFFKRHGAEFGITSLLPRSTLAVAVGSLATMYQLDVLGNAEAQPIKTLVKITALAIPMLVHMIFFERRFLLDCFRAVRGRRAAKP</sequence>
<evidence type="ECO:0000256" key="10">
    <source>
        <dbReference type="RuleBase" id="RU365067"/>
    </source>
</evidence>
<dbReference type="GO" id="GO:0005789">
    <property type="term" value="C:endoplasmic reticulum membrane"/>
    <property type="evidence" value="ECO:0007669"/>
    <property type="project" value="UniProtKB-SubCell"/>
</dbReference>
<evidence type="ECO:0000256" key="4">
    <source>
        <dbReference type="ARBA" id="ARBA00022692"/>
    </source>
</evidence>
<feature type="transmembrane region" description="Helical" evidence="10">
    <location>
        <begin position="399"/>
        <end position="421"/>
    </location>
</feature>
<keyword evidence="4 10" id="KW-0812">Transmembrane</keyword>
<evidence type="ECO:0000256" key="11">
    <source>
        <dbReference type="SAM" id="MobiDB-lite"/>
    </source>
</evidence>
<comment type="caution">
    <text evidence="12">The sequence shown here is derived from an EMBL/GenBank/DDBJ whole genome shotgun (WGS) entry which is preliminary data.</text>
</comment>
<keyword evidence="5 10" id="KW-0256">Endoplasmic reticulum</keyword>
<feature type="transmembrane region" description="Helical" evidence="10">
    <location>
        <begin position="433"/>
        <end position="455"/>
    </location>
</feature>
<dbReference type="InterPro" id="IPR007594">
    <property type="entry name" value="RFT1"/>
</dbReference>
<keyword evidence="13" id="KW-1185">Reference proteome</keyword>
<dbReference type="Pfam" id="PF04506">
    <property type="entry name" value="Rft-1"/>
    <property type="match status" value="1"/>
</dbReference>
<comment type="subcellular location">
    <subcellularLocation>
        <location evidence="1 10">Endoplasmic reticulum membrane</location>
        <topology evidence="1 10">Multi-pass membrane protein</topology>
    </subcellularLocation>
</comment>
<feature type="transmembrane region" description="Helical" evidence="10">
    <location>
        <begin position="101"/>
        <end position="123"/>
    </location>
</feature>
<evidence type="ECO:0000256" key="9">
    <source>
        <dbReference type="ARBA" id="ARBA00045912"/>
    </source>
</evidence>
<dbReference type="OrthoDB" id="9979195at2759"/>
<keyword evidence="6 10" id="KW-1133">Transmembrane helix</keyword>
<protein>
    <recommendedName>
        <fullName evidence="8 10">Man(5)GlcNAc(2)-PP-dolichol translocation protein RFT1</fullName>
    </recommendedName>
</protein>
<feature type="transmembrane region" description="Helical" evidence="10">
    <location>
        <begin position="174"/>
        <end position="193"/>
    </location>
</feature>
<feature type="transmembrane region" description="Helical" evidence="10">
    <location>
        <begin position="51"/>
        <end position="78"/>
    </location>
</feature>
<dbReference type="AlphaFoldDB" id="A0A8K0SLM7"/>
<evidence type="ECO:0000256" key="6">
    <source>
        <dbReference type="ARBA" id="ARBA00022989"/>
    </source>
</evidence>
<evidence type="ECO:0000256" key="2">
    <source>
        <dbReference type="ARBA" id="ARBA00004922"/>
    </source>
</evidence>
<evidence type="ECO:0000256" key="7">
    <source>
        <dbReference type="ARBA" id="ARBA00023136"/>
    </source>
</evidence>
<proteinExistence type="inferred from homology"/>
<feature type="transmembrane region" description="Helical" evidence="10">
    <location>
        <begin position="495"/>
        <end position="513"/>
    </location>
</feature>
<dbReference type="EMBL" id="JAGPNK010000009">
    <property type="protein sequence ID" value="KAH7313867.1"/>
    <property type="molecule type" value="Genomic_DNA"/>
</dbReference>
<evidence type="ECO:0000313" key="12">
    <source>
        <dbReference type="EMBL" id="KAH7313867.1"/>
    </source>
</evidence>
<dbReference type="PANTHER" id="PTHR13117">
    <property type="entry name" value="ENDOPLASMIC RETICULUM MULTISPAN TRANSMEMBRANE PROTEIN-RELATED"/>
    <property type="match status" value="1"/>
</dbReference>
<evidence type="ECO:0000256" key="5">
    <source>
        <dbReference type="ARBA" id="ARBA00022824"/>
    </source>
</evidence>
<keyword evidence="7 10" id="KW-0472">Membrane</keyword>
<comment type="similarity">
    <text evidence="3 10">Belongs to the RFT1 family.</text>
</comment>
<evidence type="ECO:0000256" key="8">
    <source>
        <dbReference type="ARBA" id="ARBA00044793"/>
    </source>
</evidence>
<evidence type="ECO:0000256" key="3">
    <source>
        <dbReference type="ARBA" id="ARBA00010288"/>
    </source>
</evidence>
<feature type="transmembrane region" description="Helical" evidence="10">
    <location>
        <begin position="362"/>
        <end position="387"/>
    </location>
</feature>
<evidence type="ECO:0000256" key="1">
    <source>
        <dbReference type="ARBA" id="ARBA00004477"/>
    </source>
</evidence>
<feature type="transmembrane region" description="Helical" evidence="10">
    <location>
        <begin position="461"/>
        <end position="483"/>
    </location>
</feature>